<name>A0A068NU61_FIMGI</name>
<gene>
    <name evidence="1" type="ORF">OP10G_3613</name>
</gene>
<dbReference type="Proteomes" id="UP000027982">
    <property type="component" value="Chromosome"/>
</dbReference>
<dbReference type="HOGENOM" id="CLU_3183946_0_0_0"/>
<proteinExistence type="predicted"/>
<dbReference type="AlphaFoldDB" id="A0A068NU61"/>
<reference evidence="1 2" key="1">
    <citation type="journal article" date="2014" name="PLoS ONE">
        <title>The first complete genome sequence of the class fimbriimonadia in the phylum armatimonadetes.</title>
        <authorList>
            <person name="Hu Z.Y."/>
            <person name="Wang Y.Z."/>
            <person name="Im W.T."/>
            <person name="Wang S.Y."/>
            <person name="Zhao G.P."/>
            <person name="Zheng H.J."/>
            <person name="Quan Z.X."/>
        </authorList>
    </citation>
    <scope>NUCLEOTIDE SEQUENCE [LARGE SCALE GENOMIC DNA]</scope>
    <source>
        <strain evidence="1">Gsoil 348</strain>
    </source>
</reference>
<organism evidence="1 2">
    <name type="scientific">Fimbriimonas ginsengisoli Gsoil 348</name>
    <dbReference type="NCBI Taxonomy" id="661478"/>
    <lineage>
        <taxon>Bacteria</taxon>
        <taxon>Bacillati</taxon>
        <taxon>Armatimonadota</taxon>
        <taxon>Fimbriimonadia</taxon>
        <taxon>Fimbriimonadales</taxon>
        <taxon>Fimbriimonadaceae</taxon>
        <taxon>Fimbriimonas</taxon>
    </lineage>
</organism>
<evidence type="ECO:0000313" key="1">
    <source>
        <dbReference type="EMBL" id="AIE86981.1"/>
    </source>
</evidence>
<evidence type="ECO:0000313" key="2">
    <source>
        <dbReference type="Proteomes" id="UP000027982"/>
    </source>
</evidence>
<keyword evidence="2" id="KW-1185">Reference proteome</keyword>
<sequence length="46" mass="5135">MAATRPSPDKDFNHSVALLQGQILQLDTLLSAEFRQVVIDQLKDNP</sequence>
<dbReference type="KEGG" id="fgi:OP10G_3613"/>
<dbReference type="EMBL" id="CP007139">
    <property type="protein sequence ID" value="AIE86981.1"/>
    <property type="molecule type" value="Genomic_DNA"/>
</dbReference>
<protein>
    <submittedName>
        <fullName evidence="1">Uncharacterized protein</fullName>
    </submittedName>
</protein>
<accession>A0A068NU61</accession>